<dbReference type="EMBL" id="JADJNC010000067">
    <property type="protein sequence ID" value="MBK7425440.1"/>
    <property type="molecule type" value="Genomic_DNA"/>
</dbReference>
<dbReference type="GO" id="GO:0008168">
    <property type="term" value="F:methyltransferase activity"/>
    <property type="evidence" value="ECO:0007669"/>
    <property type="project" value="UniProtKB-KW"/>
</dbReference>
<accession>A0A9D7FAY5</accession>
<dbReference type="Pfam" id="PF13489">
    <property type="entry name" value="Methyltransf_23"/>
    <property type="match status" value="1"/>
</dbReference>
<sequence length="175" mass="20614">MKHTHYIRQSYLFCKYRNHVLGIEKYLTGKNVLEVGPNKGALFAQYYPQAKKYTLLEPNRHFEKYYIKLQKKHPNLHYKIGGFEAFSTDETFDTIVMMAVISHIKLDSQSIFARIDSLLNKGGFLIVETNNTKRNLEVFALCDRNYEKIEAKASYSGIMKWLKIDYRNVLIYRKA</sequence>
<dbReference type="Gene3D" id="3.40.50.150">
    <property type="entry name" value="Vaccinia Virus protein VP39"/>
    <property type="match status" value="1"/>
</dbReference>
<dbReference type="GO" id="GO:0032259">
    <property type="term" value="P:methylation"/>
    <property type="evidence" value="ECO:0007669"/>
    <property type="project" value="UniProtKB-KW"/>
</dbReference>
<dbReference type="InterPro" id="IPR029063">
    <property type="entry name" value="SAM-dependent_MTases_sf"/>
</dbReference>
<evidence type="ECO:0000313" key="2">
    <source>
        <dbReference type="Proteomes" id="UP000886602"/>
    </source>
</evidence>
<keyword evidence="1" id="KW-0808">Transferase</keyword>
<protein>
    <submittedName>
        <fullName evidence="1">Methyltransferase domain-containing protein</fullName>
    </submittedName>
</protein>
<dbReference type="Proteomes" id="UP000886602">
    <property type="component" value="Unassembled WGS sequence"/>
</dbReference>
<evidence type="ECO:0000313" key="1">
    <source>
        <dbReference type="EMBL" id="MBK7425440.1"/>
    </source>
</evidence>
<proteinExistence type="predicted"/>
<reference evidence="1" key="1">
    <citation type="submission" date="2020-10" db="EMBL/GenBank/DDBJ databases">
        <title>Connecting structure to function with the recovery of over 1000 high-quality activated sludge metagenome-assembled genomes encoding full-length rRNA genes using long-read sequencing.</title>
        <authorList>
            <person name="Singleton C.M."/>
            <person name="Petriglieri F."/>
            <person name="Kristensen J.M."/>
            <person name="Kirkegaard R.H."/>
            <person name="Michaelsen T.Y."/>
            <person name="Andersen M.H."/>
            <person name="Karst S.M."/>
            <person name="Dueholm M.S."/>
            <person name="Nielsen P.H."/>
            <person name="Albertsen M."/>
        </authorList>
    </citation>
    <scope>NUCLEOTIDE SEQUENCE</scope>
    <source>
        <strain evidence="1">EsbW_18-Q3-R4-48_MAXAC.044</strain>
    </source>
</reference>
<dbReference type="CDD" id="cd02440">
    <property type="entry name" value="AdoMet_MTases"/>
    <property type="match status" value="1"/>
</dbReference>
<keyword evidence="1" id="KW-0489">Methyltransferase</keyword>
<dbReference type="SUPFAM" id="SSF53335">
    <property type="entry name" value="S-adenosyl-L-methionine-dependent methyltransferases"/>
    <property type="match status" value="1"/>
</dbReference>
<gene>
    <name evidence="1" type="ORF">IPJ48_21450</name>
</gene>
<comment type="caution">
    <text evidence="1">The sequence shown here is derived from an EMBL/GenBank/DDBJ whole genome shotgun (WGS) entry which is preliminary data.</text>
</comment>
<name>A0A9D7FAY5_9RHOO</name>
<dbReference type="AlphaFoldDB" id="A0A9D7FAY5"/>
<organism evidence="1 2">
    <name type="scientific">Candidatus Propionivibrio dominans</name>
    <dbReference type="NCBI Taxonomy" id="2954373"/>
    <lineage>
        <taxon>Bacteria</taxon>
        <taxon>Pseudomonadati</taxon>
        <taxon>Pseudomonadota</taxon>
        <taxon>Betaproteobacteria</taxon>
        <taxon>Rhodocyclales</taxon>
        <taxon>Rhodocyclaceae</taxon>
        <taxon>Propionivibrio</taxon>
    </lineage>
</organism>